<dbReference type="Proteomes" id="UP000830542">
    <property type="component" value="Chromosome"/>
</dbReference>
<sequence>MDTVVVGLALLTATSWGISDPLSKAGMERGGTPLLASIVVVSVSVIGYWLSLVLRGFDLFALPFWVVGAFFGIGLVSTGLARLLNYVGVERAGASVNSATVNTRPLWATILAIVFLGESITAQGIVGILCVVSGLGLVAFSGGGDITGWNKRDLLFPLGAALTFAFGNVARRFLFTNTGATPLDAVALNELAGLVGLLSFILYSQRGQLRSFFQVPRQAYAYFVGCGVFSALALFGLFAALERGQVTVVDPLSSPTSLFAILVTALFFRQVESITRRLLVGAVLVIAGVVLITGPQFLTL</sequence>
<feature type="transmembrane region" description="Helical" evidence="5">
    <location>
        <begin position="186"/>
        <end position="203"/>
    </location>
</feature>
<dbReference type="PANTHER" id="PTHR32322:SF2">
    <property type="entry name" value="EAMA DOMAIN-CONTAINING PROTEIN"/>
    <property type="match status" value="1"/>
</dbReference>
<reference evidence="8" key="2">
    <citation type="submission" date="2022-04" db="EMBL/GenBank/DDBJ databases">
        <title>Sequencing and genomic assembly of Halococcus dombrowskii.</title>
        <authorList>
            <person name="Lim S.W."/>
            <person name="MacLea K.S."/>
        </authorList>
    </citation>
    <scope>NUCLEOTIDE SEQUENCE</scope>
    <source>
        <strain evidence="8">H4</strain>
    </source>
</reference>
<accession>A0AAV3SD08</accession>
<feature type="transmembrane region" description="Helical" evidence="5">
    <location>
        <begin position="120"/>
        <end position="142"/>
    </location>
</feature>
<feature type="transmembrane region" description="Helical" evidence="5">
    <location>
        <begin position="219"/>
        <end position="240"/>
    </location>
</feature>
<dbReference type="KEGG" id="hdo:MUK72_13995"/>
<evidence type="ECO:0000256" key="1">
    <source>
        <dbReference type="ARBA" id="ARBA00004141"/>
    </source>
</evidence>
<organism evidence="7 10">
    <name type="scientific">Halococcus dombrowskii</name>
    <dbReference type="NCBI Taxonomy" id="179637"/>
    <lineage>
        <taxon>Archaea</taxon>
        <taxon>Methanobacteriati</taxon>
        <taxon>Methanobacteriota</taxon>
        <taxon>Stenosarchaea group</taxon>
        <taxon>Halobacteria</taxon>
        <taxon>Halobacteriales</taxon>
        <taxon>Halococcaceae</taxon>
        <taxon>Halococcus</taxon>
    </lineage>
</organism>
<dbReference type="PANTHER" id="PTHR32322">
    <property type="entry name" value="INNER MEMBRANE TRANSPORTER"/>
    <property type="match status" value="1"/>
</dbReference>
<dbReference type="SUPFAM" id="SSF103481">
    <property type="entry name" value="Multidrug resistance efflux transporter EmrE"/>
    <property type="match status" value="2"/>
</dbReference>
<feature type="domain" description="EamA" evidence="6">
    <location>
        <begin position="155"/>
        <end position="293"/>
    </location>
</feature>
<feature type="domain" description="EamA" evidence="6">
    <location>
        <begin position="6"/>
        <end position="139"/>
    </location>
</feature>
<evidence type="ECO:0000259" key="6">
    <source>
        <dbReference type="Pfam" id="PF00892"/>
    </source>
</evidence>
<reference evidence="7" key="3">
    <citation type="submission" date="2023-12" db="EMBL/GenBank/DDBJ databases">
        <authorList>
            <person name="Sun Q."/>
            <person name="Inoue M."/>
        </authorList>
    </citation>
    <scope>NUCLEOTIDE SEQUENCE</scope>
    <source>
        <strain evidence="7">JCM 12289</strain>
    </source>
</reference>
<keyword evidence="3 5" id="KW-1133">Transmembrane helix</keyword>
<dbReference type="Proteomes" id="UP001500962">
    <property type="component" value="Unassembled WGS sequence"/>
</dbReference>
<reference evidence="7" key="1">
    <citation type="journal article" date="2014" name="Int. J. Syst. Evol. Microbiol.">
        <title>Complete genome sequence of Corynebacterium casei LMG S-19264T (=DSM 44701T), isolated from a smear-ripened cheese.</title>
        <authorList>
            <consortium name="US DOE Joint Genome Institute (JGI-PGF)"/>
            <person name="Walter F."/>
            <person name="Albersmeier A."/>
            <person name="Kalinowski J."/>
            <person name="Ruckert C."/>
        </authorList>
    </citation>
    <scope>NUCLEOTIDE SEQUENCE</scope>
    <source>
        <strain evidence="7">JCM 12289</strain>
    </source>
</reference>
<evidence type="ECO:0000256" key="2">
    <source>
        <dbReference type="ARBA" id="ARBA00022692"/>
    </source>
</evidence>
<dbReference type="GO" id="GO:0016020">
    <property type="term" value="C:membrane"/>
    <property type="evidence" value="ECO:0007669"/>
    <property type="project" value="UniProtKB-SubCell"/>
</dbReference>
<proteinExistence type="predicted"/>
<dbReference type="EMBL" id="BAAADN010000018">
    <property type="protein sequence ID" value="GAA0456357.1"/>
    <property type="molecule type" value="Genomic_DNA"/>
</dbReference>
<evidence type="ECO:0000256" key="3">
    <source>
        <dbReference type="ARBA" id="ARBA00022989"/>
    </source>
</evidence>
<feature type="transmembrane region" description="Helical" evidence="5">
    <location>
        <begin position="59"/>
        <end position="81"/>
    </location>
</feature>
<protein>
    <submittedName>
        <fullName evidence="8">DMT family transporter</fullName>
    </submittedName>
</protein>
<dbReference type="InterPro" id="IPR000620">
    <property type="entry name" value="EamA_dom"/>
</dbReference>
<dbReference type="InterPro" id="IPR037185">
    <property type="entry name" value="EmrE-like"/>
</dbReference>
<evidence type="ECO:0000313" key="10">
    <source>
        <dbReference type="Proteomes" id="UP001500962"/>
    </source>
</evidence>
<feature type="transmembrane region" description="Helical" evidence="5">
    <location>
        <begin position="154"/>
        <end position="174"/>
    </location>
</feature>
<dbReference type="GeneID" id="71762981"/>
<evidence type="ECO:0000256" key="4">
    <source>
        <dbReference type="ARBA" id="ARBA00023136"/>
    </source>
</evidence>
<dbReference type="EMBL" id="CP095005">
    <property type="protein sequence ID" value="UOO95067.1"/>
    <property type="molecule type" value="Genomic_DNA"/>
</dbReference>
<feature type="transmembrane region" description="Helical" evidence="5">
    <location>
        <begin position="33"/>
        <end position="52"/>
    </location>
</feature>
<dbReference type="InterPro" id="IPR050638">
    <property type="entry name" value="AA-Vitamin_Transporters"/>
</dbReference>
<gene>
    <name evidence="7" type="ORF">GCM10008985_10430</name>
    <name evidence="8" type="ORF">MUK72_13995</name>
</gene>
<keyword evidence="9" id="KW-1185">Reference proteome</keyword>
<name>A0AAV3SD08_HALDO</name>
<keyword evidence="4 5" id="KW-0472">Membrane</keyword>
<dbReference type="RefSeq" id="WP_244702255.1">
    <property type="nucleotide sequence ID" value="NZ_BAAADN010000018.1"/>
</dbReference>
<evidence type="ECO:0000313" key="9">
    <source>
        <dbReference type="Proteomes" id="UP000830542"/>
    </source>
</evidence>
<dbReference type="AlphaFoldDB" id="A0AAV3SD08"/>
<evidence type="ECO:0000313" key="7">
    <source>
        <dbReference type="EMBL" id="GAA0456357.1"/>
    </source>
</evidence>
<evidence type="ECO:0000256" key="5">
    <source>
        <dbReference type="SAM" id="Phobius"/>
    </source>
</evidence>
<evidence type="ECO:0000313" key="8">
    <source>
        <dbReference type="EMBL" id="UOO95067.1"/>
    </source>
</evidence>
<feature type="transmembrane region" description="Helical" evidence="5">
    <location>
        <begin position="278"/>
        <end position="298"/>
    </location>
</feature>
<dbReference type="Pfam" id="PF00892">
    <property type="entry name" value="EamA"/>
    <property type="match status" value="2"/>
</dbReference>
<dbReference type="Gene3D" id="1.10.3730.20">
    <property type="match status" value="1"/>
</dbReference>
<comment type="subcellular location">
    <subcellularLocation>
        <location evidence="1">Membrane</location>
        <topology evidence="1">Multi-pass membrane protein</topology>
    </subcellularLocation>
</comment>
<keyword evidence="2 5" id="KW-0812">Transmembrane</keyword>
<feature type="transmembrane region" description="Helical" evidence="5">
    <location>
        <begin position="252"/>
        <end position="271"/>
    </location>
</feature>